<dbReference type="PANTHER" id="PTHR11206">
    <property type="entry name" value="MULTIDRUG RESISTANCE PROTEIN"/>
    <property type="match status" value="1"/>
</dbReference>
<reference evidence="7 8" key="1">
    <citation type="journal article" date="2019" name="Nat. Plants">
        <title>Genome sequencing of Musa balbisiana reveals subgenome evolution and function divergence in polyploid bananas.</title>
        <authorList>
            <person name="Yao X."/>
        </authorList>
    </citation>
    <scope>NUCLEOTIDE SEQUENCE [LARGE SCALE GENOMIC DNA]</scope>
    <source>
        <strain evidence="8">cv. DH-PKW</strain>
        <tissue evidence="7">Leaves</tissue>
    </source>
</reference>
<dbReference type="NCBIfam" id="TIGR00797">
    <property type="entry name" value="matE"/>
    <property type="match status" value="1"/>
</dbReference>
<feature type="transmembrane region" description="Helical" evidence="6">
    <location>
        <begin position="37"/>
        <end position="61"/>
    </location>
</feature>
<feature type="transmembrane region" description="Helical" evidence="6">
    <location>
        <begin position="185"/>
        <end position="205"/>
    </location>
</feature>
<feature type="transmembrane region" description="Helical" evidence="6">
    <location>
        <begin position="211"/>
        <end position="236"/>
    </location>
</feature>
<keyword evidence="5 6" id="KW-0472">Membrane</keyword>
<dbReference type="GO" id="GO:1990961">
    <property type="term" value="P:xenobiotic detoxification by transmembrane export across the plasma membrane"/>
    <property type="evidence" value="ECO:0007669"/>
    <property type="project" value="InterPro"/>
</dbReference>
<dbReference type="GO" id="GO:0015297">
    <property type="term" value="F:antiporter activity"/>
    <property type="evidence" value="ECO:0007669"/>
    <property type="project" value="InterPro"/>
</dbReference>
<feature type="transmembrane region" description="Helical" evidence="6">
    <location>
        <begin position="119"/>
        <end position="136"/>
    </location>
</feature>
<evidence type="ECO:0000256" key="2">
    <source>
        <dbReference type="ARBA" id="ARBA00010199"/>
    </source>
</evidence>
<dbReference type="GO" id="GO:0042910">
    <property type="term" value="F:xenobiotic transmembrane transporter activity"/>
    <property type="evidence" value="ECO:0007669"/>
    <property type="project" value="InterPro"/>
</dbReference>
<evidence type="ECO:0000256" key="5">
    <source>
        <dbReference type="ARBA" id="ARBA00023136"/>
    </source>
</evidence>
<dbReference type="EMBL" id="PYDT01000009">
    <property type="protein sequence ID" value="THU49046.1"/>
    <property type="molecule type" value="Genomic_DNA"/>
</dbReference>
<feature type="transmembrane region" description="Helical" evidence="6">
    <location>
        <begin position="400"/>
        <end position="424"/>
    </location>
</feature>
<name>A0A4V4H3P7_MUSBA</name>
<feature type="transmembrane region" description="Helical" evidence="6">
    <location>
        <begin position="430"/>
        <end position="452"/>
    </location>
</feature>
<feature type="transmembrane region" description="Helical" evidence="6">
    <location>
        <begin position="156"/>
        <end position="173"/>
    </location>
</feature>
<comment type="caution">
    <text evidence="7">The sequence shown here is derived from an EMBL/GenBank/DDBJ whole genome shotgun (WGS) entry which is preliminary data.</text>
</comment>
<dbReference type="GO" id="GO:0016020">
    <property type="term" value="C:membrane"/>
    <property type="evidence" value="ECO:0007669"/>
    <property type="project" value="UniProtKB-SubCell"/>
</dbReference>
<organism evidence="7 8">
    <name type="scientific">Musa balbisiana</name>
    <name type="common">Banana</name>
    <dbReference type="NCBI Taxonomy" id="52838"/>
    <lineage>
        <taxon>Eukaryota</taxon>
        <taxon>Viridiplantae</taxon>
        <taxon>Streptophyta</taxon>
        <taxon>Embryophyta</taxon>
        <taxon>Tracheophyta</taxon>
        <taxon>Spermatophyta</taxon>
        <taxon>Magnoliopsida</taxon>
        <taxon>Liliopsida</taxon>
        <taxon>Zingiberales</taxon>
        <taxon>Musaceae</taxon>
        <taxon>Musa</taxon>
    </lineage>
</organism>
<evidence type="ECO:0000256" key="1">
    <source>
        <dbReference type="ARBA" id="ARBA00004141"/>
    </source>
</evidence>
<evidence type="ECO:0000313" key="8">
    <source>
        <dbReference type="Proteomes" id="UP000317650"/>
    </source>
</evidence>
<comment type="similarity">
    <text evidence="2 6">Belongs to the multi antimicrobial extrusion (MATE) (TC 2.A.66.1) family.</text>
</comment>
<dbReference type="STRING" id="52838.A0A4V4H3P7"/>
<sequence>MEGETEIGETSVALLTNGEVKDGPVLARRAWAELKKLWAIVGPSMIGRLALQTMSVITQAYAGHIGDLELASFAIAFTVVAFFAFGLLLGMASALETLCGQAFGAKQYHMLGVYMQRSMVVLFLCALLLLPLYIFATPLLELLGQSKEIAREAGYLSLWLLPLHFSYAFLFPLQRFLQCQLKNSVNAAFTVLALLVHIFISWLFLGKLQLGLTAAALTLDFSWWMAVAGPFLYVVCGGCPRTWKGFSFEAMAGLWEFLKLSASSGVMLCLEVWYYRILVLLAGNLKKAEIAVDALSVCMNINSWEMMIPLAFFGGTGVRVANELGAGNGKGARFATIVSVTTSAAIGLIFWSLVIGLHDKIALIFSSSSVVLEAVDRLSILLAFTVLLNSVQPVISGWQAMVAYVNIGSYYFIGIPIGIFLGWILKLGVLGIWAGMIGGTGIQTLILTILTIRCDWDREAIIARERVEKWSVPDKKEKLNS</sequence>
<evidence type="ECO:0000256" key="3">
    <source>
        <dbReference type="ARBA" id="ARBA00022692"/>
    </source>
</evidence>
<proteinExistence type="inferred from homology"/>
<comment type="caution">
    <text evidence="6">Lacks conserved residue(s) required for the propagation of feature annotation.</text>
</comment>
<evidence type="ECO:0000256" key="4">
    <source>
        <dbReference type="ARBA" id="ARBA00022989"/>
    </source>
</evidence>
<accession>A0A4V4H3P7</accession>
<keyword evidence="4 6" id="KW-1133">Transmembrane helix</keyword>
<feature type="transmembrane region" description="Helical" evidence="6">
    <location>
        <begin position="334"/>
        <end position="355"/>
    </location>
</feature>
<protein>
    <recommendedName>
        <fullName evidence="6">Protein DETOXIFICATION</fullName>
    </recommendedName>
    <alternativeName>
        <fullName evidence="6">Multidrug and toxic compound extrusion protein</fullName>
    </alternativeName>
</protein>
<keyword evidence="8" id="KW-1185">Reference proteome</keyword>
<dbReference type="AlphaFoldDB" id="A0A4V4H3P7"/>
<keyword evidence="3 6" id="KW-0812">Transmembrane</keyword>
<dbReference type="InterPro" id="IPR002528">
    <property type="entry name" value="MATE_fam"/>
</dbReference>
<evidence type="ECO:0000313" key="7">
    <source>
        <dbReference type="EMBL" id="THU49046.1"/>
    </source>
</evidence>
<dbReference type="Pfam" id="PF01554">
    <property type="entry name" value="MatE"/>
    <property type="match status" value="2"/>
</dbReference>
<dbReference type="Proteomes" id="UP000317650">
    <property type="component" value="Chromosome 6"/>
</dbReference>
<feature type="transmembrane region" description="Helical" evidence="6">
    <location>
        <begin position="73"/>
        <end position="98"/>
    </location>
</feature>
<evidence type="ECO:0000256" key="6">
    <source>
        <dbReference type="RuleBase" id="RU004914"/>
    </source>
</evidence>
<dbReference type="CDD" id="cd13132">
    <property type="entry name" value="MATE_eukaryotic"/>
    <property type="match status" value="1"/>
</dbReference>
<comment type="subcellular location">
    <subcellularLocation>
        <location evidence="1">Membrane</location>
        <topology evidence="1">Multi-pass membrane protein</topology>
    </subcellularLocation>
</comment>
<gene>
    <name evidence="7" type="ORF">C4D60_Mb06t05450</name>
</gene>
<dbReference type="InterPro" id="IPR045069">
    <property type="entry name" value="MATE_euk"/>
</dbReference>